<sequence>MKFLKNDSNKDQNPYLVTSNRAVEDFIEGTKVTLDLQMKQASSLKKHNASGKEDKALRSLLSQPSQSNQQTRT</sequence>
<feature type="compositionally biased region" description="Low complexity" evidence="1">
    <location>
        <begin position="58"/>
        <end position="73"/>
    </location>
</feature>
<feature type="region of interest" description="Disordered" evidence="1">
    <location>
        <begin position="43"/>
        <end position="73"/>
    </location>
</feature>
<proteinExistence type="predicted"/>
<dbReference type="EnsemblMetazoa" id="Aqu2.1.05978_001">
    <property type="protein sequence ID" value="Aqu2.1.05978_001"/>
    <property type="gene ID" value="Aqu2.1.05978"/>
</dbReference>
<dbReference type="AlphaFoldDB" id="A0A1X7SV50"/>
<accession>A0A1X7SV50</accession>
<evidence type="ECO:0000313" key="2">
    <source>
        <dbReference type="EnsemblMetazoa" id="Aqu2.1.05978_001"/>
    </source>
</evidence>
<evidence type="ECO:0000256" key="1">
    <source>
        <dbReference type="SAM" id="MobiDB-lite"/>
    </source>
</evidence>
<organism evidence="2">
    <name type="scientific">Amphimedon queenslandica</name>
    <name type="common">Sponge</name>
    <dbReference type="NCBI Taxonomy" id="400682"/>
    <lineage>
        <taxon>Eukaryota</taxon>
        <taxon>Metazoa</taxon>
        <taxon>Porifera</taxon>
        <taxon>Demospongiae</taxon>
        <taxon>Heteroscleromorpha</taxon>
        <taxon>Haplosclerida</taxon>
        <taxon>Niphatidae</taxon>
        <taxon>Amphimedon</taxon>
    </lineage>
</organism>
<protein>
    <submittedName>
        <fullName evidence="2">Uncharacterized protein</fullName>
    </submittedName>
</protein>
<name>A0A1X7SV50_AMPQE</name>
<reference evidence="2" key="1">
    <citation type="submission" date="2017-05" db="UniProtKB">
        <authorList>
            <consortium name="EnsemblMetazoa"/>
        </authorList>
    </citation>
    <scope>IDENTIFICATION</scope>
</reference>
<dbReference type="InParanoid" id="A0A1X7SV50"/>